<feature type="domain" description="Toprim" evidence="3">
    <location>
        <begin position="569"/>
        <end position="670"/>
    </location>
</feature>
<feature type="compositionally biased region" description="Basic and acidic residues" evidence="1">
    <location>
        <begin position="687"/>
        <end position="698"/>
    </location>
</feature>
<dbReference type="Pfam" id="PF18818">
    <property type="entry name" value="MPTase-PolyVal"/>
    <property type="match status" value="1"/>
</dbReference>
<evidence type="ECO:0000313" key="7">
    <source>
        <dbReference type="Proteomes" id="UP000539372"/>
    </source>
</evidence>
<dbReference type="InterPro" id="IPR006171">
    <property type="entry name" value="TOPRIM_dom"/>
</dbReference>
<dbReference type="EMBL" id="JABBNT010000006">
    <property type="protein sequence ID" value="NMM46501.1"/>
    <property type="molecule type" value="Genomic_DNA"/>
</dbReference>
<dbReference type="RefSeq" id="WP_169626899.1">
    <property type="nucleotide sequence ID" value="NZ_JABBNT010000006.1"/>
</dbReference>
<dbReference type="InterPro" id="IPR043764">
    <property type="entry name" value="DUF5710"/>
</dbReference>
<evidence type="ECO:0000259" key="2">
    <source>
        <dbReference type="Pfam" id="PF08401"/>
    </source>
</evidence>
<comment type="caution">
    <text evidence="6">The sequence shown here is derived from an EMBL/GenBank/DDBJ whole genome shotgun (WGS) entry which is preliminary data.</text>
</comment>
<proteinExistence type="predicted"/>
<dbReference type="Pfam" id="PF18974">
    <property type="entry name" value="DUF5710"/>
    <property type="match status" value="1"/>
</dbReference>
<sequence>MANDTRKPFRETVAEEFTRLIEQGEASWQKPWEPNIGISAPFNPVSNKPYRGINAWWLELQGWVDPRWLTYRQAQEMGAQVRKGEKSTSVEYWKWTERSALLDGDGRPVLDETGKPQTVEYRLDRPQVFYANVFNADQIDGIEPFQAPPIRFEPVEEAERVLASGGVEIRHDQADRAFYTAREDRIHLPHKAAFPSAYEYYATALHELGHASGHESRLAREFGPFGSETYAVEELRAEMSAYMVGRDLSLGHYPERHAGYVGSWLKAIKDDRNVLFRAARDAEIIRSWVMEPDRRQELERIAQQGRDQSPRQELAMQTSEPETKTRHFLTVPFEEKEAAKAAGAKWDKRAKSWYAPEGVDIDKLARWDTPTDKARTEFNPIEEFTVFLQDAGLLVDGAAQMDGEWHRVPVEGDKPGQKSGSYRGFLDGAPNGQAMNFKTGEKPLKWVATGNTLSKEEIDRSRRAAEERRQEREKELEARQQEVAREARGIWNQSSRGDRSHPYLMAKQVGWYGMHQDDKGDLLVPLRDENGVMWNFQRISPDGEKRFLKGGRKAGLFHTIGDIEQKGPVVIGEGYSTSATIHEATGLPVVVAFDAGNLRAVAETIREIFPETRIFVAADDDHANDRNVGLRKGEEAAKAVGGISVNPGLTPAEREAGMTDFNDKARSAGKAVVKDIFDAVIGRPRSRSPERKTGERKTAGRAQSLAM</sequence>
<dbReference type="InterPro" id="IPR013610">
    <property type="entry name" value="ArdC_N"/>
</dbReference>
<name>A0A7Y0E505_9PROT</name>
<feature type="region of interest" description="Disordered" evidence="1">
    <location>
        <begin position="683"/>
        <end position="707"/>
    </location>
</feature>
<feature type="domain" description="N-terminal" evidence="2">
    <location>
        <begin position="9"/>
        <end position="118"/>
    </location>
</feature>
<feature type="region of interest" description="Disordered" evidence="1">
    <location>
        <begin position="302"/>
        <end position="325"/>
    </location>
</feature>
<accession>A0A7Y0E505</accession>
<evidence type="ECO:0000313" key="6">
    <source>
        <dbReference type="EMBL" id="NMM46501.1"/>
    </source>
</evidence>
<dbReference type="AlphaFoldDB" id="A0A7Y0E505"/>
<dbReference type="InterPro" id="IPR034154">
    <property type="entry name" value="TOPRIM_DnaG/twinkle"/>
</dbReference>
<evidence type="ECO:0000256" key="1">
    <source>
        <dbReference type="SAM" id="MobiDB-lite"/>
    </source>
</evidence>
<protein>
    <submittedName>
        <fullName evidence="6">DUF1738 domain-containing protein</fullName>
    </submittedName>
</protein>
<dbReference type="GO" id="GO:0003697">
    <property type="term" value="F:single-stranded DNA binding"/>
    <property type="evidence" value="ECO:0007669"/>
    <property type="project" value="InterPro"/>
</dbReference>
<keyword evidence="7" id="KW-1185">Reference proteome</keyword>
<dbReference type="Pfam" id="PF08401">
    <property type="entry name" value="ArdcN"/>
    <property type="match status" value="1"/>
</dbReference>
<gene>
    <name evidence="6" type="ORF">HH303_18565</name>
</gene>
<dbReference type="InterPro" id="IPR041459">
    <property type="entry name" value="MPTase-PolyVal"/>
</dbReference>
<organism evidence="6 7">
    <name type="scientific">Pacificispira spongiicola</name>
    <dbReference type="NCBI Taxonomy" id="2729598"/>
    <lineage>
        <taxon>Bacteria</taxon>
        <taxon>Pseudomonadati</taxon>
        <taxon>Pseudomonadota</taxon>
        <taxon>Alphaproteobacteria</taxon>
        <taxon>Rhodospirillales</taxon>
        <taxon>Rhodospirillaceae</taxon>
        <taxon>Pacificispira</taxon>
    </lineage>
</organism>
<feature type="domain" description="DUF5710" evidence="5">
    <location>
        <begin position="326"/>
        <end position="367"/>
    </location>
</feature>
<dbReference type="Proteomes" id="UP000539372">
    <property type="component" value="Unassembled WGS sequence"/>
</dbReference>
<feature type="region of interest" description="Disordered" evidence="1">
    <location>
        <begin position="456"/>
        <end position="480"/>
    </location>
</feature>
<evidence type="ECO:0000259" key="5">
    <source>
        <dbReference type="Pfam" id="PF18974"/>
    </source>
</evidence>
<evidence type="ECO:0000259" key="3">
    <source>
        <dbReference type="Pfam" id="PF13362"/>
    </source>
</evidence>
<dbReference type="CDD" id="cd01029">
    <property type="entry name" value="TOPRIM_primases"/>
    <property type="match status" value="1"/>
</dbReference>
<evidence type="ECO:0000259" key="4">
    <source>
        <dbReference type="Pfam" id="PF18818"/>
    </source>
</evidence>
<feature type="domain" description="Polyvalent protein metallopeptidase" evidence="4">
    <location>
        <begin position="156"/>
        <end position="280"/>
    </location>
</feature>
<reference evidence="6 7" key="1">
    <citation type="submission" date="2020-04" db="EMBL/GenBank/DDBJ databases">
        <title>Rhodospirillaceae bacterium KN72 isolated from deep sea.</title>
        <authorList>
            <person name="Zhang D.-C."/>
        </authorList>
    </citation>
    <scope>NUCLEOTIDE SEQUENCE [LARGE SCALE GENOMIC DNA]</scope>
    <source>
        <strain evidence="6 7">KN72</strain>
    </source>
</reference>
<dbReference type="Pfam" id="PF13362">
    <property type="entry name" value="Toprim_3"/>
    <property type="match status" value="1"/>
</dbReference>